<evidence type="ECO:0000256" key="1">
    <source>
        <dbReference type="ARBA" id="ARBA00023015"/>
    </source>
</evidence>
<evidence type="ECO:0000259" key="4">
    <source>
        <dbReference type="SMART" id="SM00906"/>
    </source>
</evidence>
<evidence type="ECO:0000313" key="6">
    <source>
        <dbReference type="Proteomes" id="UP000247810"/>
    </source>
</evidence>
<proteinExistence type="predicted"/>
<organism evidence="5 6">
    <name type="scientific">Aspergillus ellipticus CBS 707.79</name>
    <dbReference type="NCBI Taxonomy" id="1448320"/>
    <lineage>
        <taxon>Eukaryota</taxon>
        <taxon>Fungi</taxon>
        <taxon>Dikarya</taxon>
        <taxon>Ascomycota</taxon>
        <taxon>Pezizomycotina</taxon>
        <taxon>Eurotiomycetes</taxon>
        <taxon>Eurotiomycetidae</taxon>
        <taxon>Eurotiales</taxon>
        <taxon>Aspergillaceae</taxon>
        <taxon>Aspergillus</taxon>
        <taxon>Aspergillus subgen. Circumdati</taxon>
    </lineage>
</organism>
<dbReference type="OrthoDB" id="5392779at2759"/>
<dbReference type="CDD" id="cd12148">
    <property type="entry name" value="fungal_TF_MHR"/>
    <property type="match status" value="1"/>
</dbReference>
<dbReference type="PANTHER" id="PTHR47840:SF1">
    <property type="entry name" value="ZN(II)2CYS6 TRANSCRIPTION FACTOR (EUROFUNG)"/>
    <property type="match status" value="1"/>
</dbReference>
<keyword evidence="3" id="KW-0539">Nucleus</keyword>
<keyword evidence="6" id="KW-1185">Reference proteome</keyword>
<dbReference type="PANTHER" id="PTHR47840">
    <property type="entry name" value="ZN(II)2CYS6 TRANSCRIPTION FACTOR (EUROFUNG)-RELATED"/>
    <property type="match status" value="1"/>
</dbReference>
<keyword evidence="1" id="KW-0805">Transcription regulation</keyword>
<name>A0A319D301_9EURO</name>
<dbReference type="VEuPathDB" id="FungiDB:BO71DRAFT_403517"/>
<feature type="domain" description="Xylanolytic transcriptional activator regulatory" evidence="4">
    <location>
        <begin position="211"/>
        <end position="290"/>
    </location>
</feature>
<gene>
    <name evidence="5" type="ORF">BO71DRAFT_403517</name>
</gene>
<dbReference type="STRING" id="1448320.A0A319D301"/>
<sequence length="616" mass="68688">MMQRLVDRILPDESAVRSGSIDDIRQTSESITTATLDETQIDRLLGPQNAPYSSSSDLTPGSSTWSVLETKEDTMTKQLYALFPSQADVDRITSLSQGTEWMATLFHSQADATAHKIEPSAQITVPQNPTHPTILARTLLRLAICMQHLGPYVDTKHFTSKIPVEQSMVHIISTVSSLVISNDDMIGSLEGLQCVILHGLWLMNAGNLRKAWLTFRRAISVAQLIGIGPGNITSATWDTLESHDRPRSSSVDKTWYIIVASDRYLSLFLGLRIDMRDDSFASEEATKDDSPEEKLEKFHTVISARIGERNLQDTNQAYATTQTIDYDLEAGAKRQGQGWWVNPSLTPCEVPQQMFDCIKRLMLQIHHHGLLIMLHLPYLLRDPAEDRYVYSRLTCIRSSREILPRFIAFRTTVESVYSCRHIDYSGSIAAMTLLLSYLVLGQDSTGRISVTDEQRDEDRRLVCRVKARMEEVALLNQDKLSQESAQIIGQLLPVLAADGGERISLATGADNDTVKLKIPYLGMVKVRVNSQRGLNTTHTASLSLGHEPGAGRSPLDMEELPDNMPIQFEPQNLGDHLDFPSLTAEANDWPFQGVDTNFWSLLHGGMAPEGEEPGLF</sequence>
<keyword evidence="2" id="KW-0804">Transcription</keyword>
<accession>A0A319D301</accession>
<dbReference type="SMART" id="SM00906">
    <property type="entry name" value="Fungal_trans"/>
    <property type="match status" value="1"/>
</dbReference>
<dbReference type="InterPro" id="IPR007219">
    <property type="entry name" value="XnlR_reg_dom"/>
</dbReference>
<dbReference type="AlphaFoldDB" id="A0A319D301"/>
<reference evidence="5 6" key="1">
    <citation type="submission" date="2018-02" db="EMBL/GenBank/DDBJ databases">
        <title>The genomes of Aspergillus section Nigri reveals drivers in fungal speciation.</title>
        <authorList>
            <consortium name="DOE Joint Genome Institute"/>
            <person name="Vesth T.C."/>
            <person name="Nybo J."/>
            <person name="Theobald S."/>
            <person name="Brandl J."/>
            <person name="Frisvad J.C."/>
            <person name="Nielsen K.F."/>
            <person name="Lyhne E.K."/>
            <person name="Kogle M.E."/>
            <person name="Kuo A."/>
            <person name="Riley R."/>
            <person name="Clum A."/>
            <person name="Nolan M."/>
            <person name="Lipzen A."/>
            <person name="Salamov A."/>
            <person name="Henrissat B."/>
            <person name="Wiebenga A."/>
            <person name="De vries R.P."/>
            <person name="Grigoriev I.V."/>
            <person name="Mortensen U.H."/>
            <person name="Andersen M.R."/>
            <person name="Baker S.E."/>
        </authorList>
    </citation>
    <scope>NUCLEOTIDE SEQUENCE [LARGE SCALE GENOMIC DNA]</scope>
    <source>
        <strain evidence="5 6">CBS 707.79</strain>
    </source>
</reference>
<evidence type="ECO:0000313" key="5">
    <source>
        <dbReference type="EMBL" id="PYH88857.1"/>
    </source>
</evidence>
<dbReference type="GO" id="GO:0003677">
    <property type="term" value="F:DNA binding"/>
    <property type="evidence" value="ECO:0007669"/>
    <property type="project" value="InterPro"/>
</dbReference>
<dbReference type="GO" id="GO:0006351">
    <property type="term" value="P:DNA-templated transcription"/>
    <property type="evidence" value="ECO:0007669"/>
    <property type="project" value="InterPro"/>
</dbReference>
<dbReference type="Proteomes" id="UP000247810">
    <property type="component" value="Unassembled WGS sequence"/>
</dbReference>
<protein>
    <recommendedName>
        <fullName evidence="4">Xylanolytic transcriptional activator regulatory domain-containing protein</fullName>
    </recommendedName>
</protein>
<dbReference type="GO" id="GO:0008270">
    <property type="term" value="F:zinc ion binding"/>
    <property type="evidence" value="ECO:0007669"/>
    <property type="project" value="InterPro"/>
</dbReference>
<evidence type="ECO:0000256" key="3">
    <source>
        <dbReference type="ARBA" id="ARBA00023242"/>
    </source>
</evidence>
<evidence type="ECO:0000256" key="2">
    <source>
        <dbReference type="ARBA" id="ARBA00023163"/>
    </source>
</evidence>
<dbReference type="EMBL" id="KZ826061">
    <property type="protein sequence ID" value="PYH88857.1"/>
    <property type="molecule type" value="Genomic_DNA"/>
</dbReference>